<name>A0ABU6JB67_9BURK</name>
<proteinExistence type="predicted"/>
<accession>A0ABU6JB67</accession>
<dbReference type="Proteomes" id="UP001352263">
    <property type="component" value="Unassembled WGS sequence"/>
</dbReference>
<protein>
    <submittedName>
        <fullName evidence="1">Uncharacterized protein</fullName>
    </submittedName>
</protein>
<dbReference type="EMBL" id="JAWIIV010000014">
    <property type="protein sequence ID" value="MEC4720890.1"/>
    <property type="molecule type" value="Genomic_DNA"/>
</dbReference>
<gene>
    <name evidence="1" type="ORF">RY831_17120</name>
</gene>
<dbReference type="RefSeq" id="WP_326507603.1">
    <property type="nucleotide sequence ID" value="NZ_JAWIIV010000014.1"/>
</dbReference>
<comment type="caution">
    <text evidence="1">The sequence shown here is derived from an EMBL/GenBank/DDBJ whole genome shotgun (WGS) entry which is preliminary data.</text>
</comment>
<evidence type="ECO:0000313" key="1">
    <source>
        <dbReference type="EMBL" id="MEC4720890.1"/>
    </source>
</evidence>
<reference evidence="1 2" key="1">
    <citation type="submission" date="2023-10" db="EMBL/GenBank/DDBJ databases">
        <title>Noviherbaspirillum sp. CPCC 100848 genome assembly.</title>
        <authorList>
            <person name="Li X.Y."/>
            <person name="Fang X.M."/>
        </authorList>
    </citation>
    <scope>NUCLEOTIDE SEQUENCE [LARGE SCALE GENOMIC DNA]</scope>
    <source>
        <strain evidence="1 2">CPCC 100848</strain>
    </source>
</reference>
<sequence length="238" mass="27264">MRSDYIHRFGAEIDEAHEKMRKDVMRTIESHGSKTIADLPDMTEGERVKWLFWNLHENLEDFRRLEPTLIGQIMCTQLTVTDGLSMATEKVGMQKKIALICRWHLRLAYTSYQNEEAYPIGEGSVDLAVVDSTPEQPPLQKNQKGFLDSDSSLYPNQLYLYGWVTPPIWDSIKEHLYSPTPNCHTDLILRDDCLFPVKSGFDFVAGPPGAIGITNLEFCVSSHSVERRSSRRTETLQR</sequence>
<keyword evidence="2" id="KW-1185">Reference proteome</keyword>
<evidence type="ECO:0000313" key="2">
    <source>
        <dbReference type="Proteomes" id="UP001352263"/>
    </source>
</evidence>
<organism evidence="1 2">
    <name type="scientific">Noviherbaspirillum album</name>
    <dbReference type="NCBI Taxonomy" id="3080276"/>
    <lineage>
        <taxon>Bacteria</taxon>
        <taxon>Pseudomonadati</taxon>
        <taxon>Pseudomonadota</taxon>
        <taxon>Betaproteobacteria</taxon>
        <taxon>Burkholderiales</taxon>
        <taxon>Oxalobacteraceae</taxon>
        <taxon>Noviherbaspirillum</taxon>
    </lineage>
</organism>